<dbReference type="RefSeq" id="WP_039779192.1">
    <property type="nucleotide sequence ID" value="NZ_JAAXOR010000001.1"/>
</dbReference>
<comment type="caution">
    <text evidence="1">The sequence shown here is derived from an EMBL/GenBank/DDBJ whole genome shotgun (WGS) entry which is preliminary data.</text>
</comment>
<dbReference type="PANTHER" id="PTHR46246:SF1">
    <property type="entry name" value="GUANOSINE-3',5'-BIS(DIPHOSPHATE) 3'-PYROPHOSPHOHYDROLASE MESH1"/>
    <property type="match status" value="1"/>
</dbReference>
<dbReference type="EMBL" id="NGAF01000009">
    <property type="protein sequence ID" value="OXR43550.1"/>
    <property type="molecule type" value="Genomic_DNA"/>
</dbReference>
<dbReference type="AlphaFoldDB" id="A0A231H3W5"/>
<dbReference type="PANTHER" id="PTHR46246">
    <property type="entry name" value="GUANOSINE-3',5'-BIS(DIPHOSPHATE) 3'-PYROPHOSPHOHYDROLASE MESH1"/>
    <property type="match status" value="1"/>
</dbReference>
<gene>
    <name evidence="1" type="ORF">B7C42_04418</name>
</gene>
<evidence type="ECO:0008006" key="3">
    <source>
        <dbReference type="Google" id="ProtNLM"/>
    </source>
</evidence>
<proteinExistence type="predicted"/>
<dbReference type="InterPro" id="IPR052194">
    <property type="entry name" value="MESH1"/>
</dbReference>
<evidence type="ECO:0000313" key="1">
    <source>
        <dbReference type="EMBL" id="OXR43550.1"/>
    </source>
</evidence>
<dbReference type="GO" id="GO:0008893">
    <property type="term" value="F:guanosine-3',5'-bis(diphosphate) 3'-diphosphatase activity"/>
    <property type="evidence" value="ECO:0007669"/>
    <property type="project" value="TreeGrafter"/>
</dbReference>
<evidence type="ECO:0000313" key="2">
    <source>
        <dbReference type="Proteomes" id="UP000215506"/>
    </source>
</evidence>
<dbReference type="Proteomes" id="UP000215506">
    <property type="component" value="Unassembled WGS sequence"/>
</dbReference>
<reference evidence="1 2" key="1">
    <citation type="submission" date="2017-07" db="EMBL/GenBank/DDBJ databases">
        <title>First draft Genome Sequence of Nocardia cerradoensis isolated from human infection.</title>
        <authorList>
            <person name="Carrasco G."/>
        </authorList>
    </citation>
    <scope>NUCLEOTIDE SEQUENCE [LARGE SCALE GENOMIC DNA]</scope>
    <source>
        <strain evidence="1 2">CNM20130759</strain>
    </source>
</reference>
<dbReference type="Gene3D" id="1.10.3210.10">
    <property type="entry name" value="Hypothetical protein af1432"/>
    <property type="match status" value="1"/>
</dbReference>
<dbReference type="SUPFAM" id="SSF109604">
    <property type="entry name" value="HD-domain/PDEase-like"/>
    <property type="match status" value="1"/>
</dbReference>
<sequence>MESIGAGILAAMPLHTLSDVHGEEGLRQRLLLESQRKLADPERVDAALEFVADLHRDDNYGREPYLNHLLRVAIRIVSHYEVHDTDLVLAGLLHDAVEDHADDLVALRDEHDPGADSAAAALAVLTRRFGERVSNLVAAVTNPAHDSDEDRHIRYRDHVAASLDRDPWARVVKISDFTDNGVGILYADEQAVMSKLATKYRPLTAVYRELITRPDTPLAPHVKQHILEQLDTADARFDVILAAGDD</sequence>
<protein>
    <recommendedName>
        <fullName evidence="3">HD domain-containing protein</fullName>
    </recommendedName>
</protein>
<dbReference type="Pfam" id="PF13328">
    <property type="entry name" value="HD_4"/>
    <property type="match status" value="1"/>
</dbReference>
<keyword evidence="2" id="KW-1185">Reference proteome</keyword>
<name>A0A231H3W5_9NOCA</name>
<organism evidence="1 2">
    <name type="scientific">Nocardia cerradoensis</name>
    <dbReference type="NCBI Taxonomy" id="85688"/>
    <lineage>
        <taxon>Bacteria</taxon>
        <taxon>Bacillati</taxon>
        <taxon>Actinomycetota</taxon>
        <taxon>Actinomycetes</taxon>
        <taxon>Mycobacteriales</taxon>
        <taxon>Nocardiaceae</taxon>
        <taxon>Nocardia</taxon>
    </lineage>
</organism>
<accession>A0A231H3W5</accession>